<dbReference type="Proteomes" id="UP000004061">
    <property type="component" value="Unassembled WGS sequence"/>
</dbReference>
<evidence type="ECO:0000313" key="1">
    <source>
        <dbReference type="EMBL" id="EDZ94535.1"/>
    </source>
</evidence>
<comment type="caution">
    <text evidence="1">The sequence shown here is derived from an EMBL/GenBank/DDBJ whole genome shotgun (WGS) entry which is preliminary data.</text>
</comment>
<keyword evidence="2" id="KW-1185">Reference proteome</keyword>
<dbReference type="EMBL" id="ABYK01000018">
    <property type="protein sequence ID" value="EDZ94535.1"/>
    <property type="molecule type" value="Genomic_DNA"/>
</dbReference>
<proteinExistence type="predicted"/>
<gene>
    <name evidence="1" type="ORF">AmaxDRAFT_2735</name>
</gene>
<sequence>MMHPLDQEIEATRKQILALEREKTQIQIHA</sequence>
<protein>
    <submittedName>
        <fullName evidence="1">Uncharacterized protein</fullName>
    </submittedName>
</protein>
<accession>B5W1T7</accession>
<evidence type="ECO:0000313" key="2">
    <source>
        <dbReference type="Proteomes" id="UP000004061"/>
    </source>
</evidence>
<reference evidence="1 2" key="1">
    <citation type="journal article" date="2011" name="Appl. Environ. Microbiol.">
        <title>Contribution of a Sodium Ion Gradient to Energy Conservation during Fermentation in the Cyanobacterium Arthrospira (Spirulina) maxima CS-328.</title>
        <authorList>
            <person name="Carrieri D."/>
            <person name="Ananyev G."/>
            <person name="Lenz O."/>
            <person name="Bryant D.A."/>
            <person name="Dismukes G.C."/>
        </authorList>
    </citation>
    <scope>NUCLEOTIDE SEQUENCE [LARGE SCALE GENOMIC DNA]</scope>
    <source>
        <strain evidence="1 2">CS-328</strain>
    </source>
</reference>
<organism evidence="1 2">
    <name type="scientific">Limnospira maxima CS-328</name>
    <dbReference type="NCBI Taxonomy" id="513049"/>
    <lineage>
        <taxon>Bacteria</taxon>
        <taxon>Bacillati</taxon>
        <taxon>Cyanobacteriota</taxon>
        <taxon>Cyanophyceae</taxon>
        <taxon>Oscillatoriophycideae</taxon>
        <taxon>Oscillatoriales</taxon>
        <taxon>Sirenicapillariaceae</taxon>
        <taxon>Limnospira</taxon>
    </lineage>
</organism>
<name>B5W1T7_LIMMA</name>
<dbReference type="AlphaFoldDB" id="B5W1T7"/>